<comment type="cofactor">
    <cofactor evidence="11 14">
        <name>Ca(2+)</name>
        <dbReference type="ChEBI" id="CHEBI:29108"/>
    </cofactor>
    <text evidence="11 14">Binds 2 calcium ions per subunit.</text>
</comment>
<feature type="binding site" evidence="11">
    <location>
        <position position="214"/>
    </location>
    <ligand>
        <name>Ca(2+)</name>
        <dbReference type="ChEBI" id="CHEBI:29108"/>
        <label>2</label>
    </ligand>
</feature>
<name>A0A165GYQ7_EXIGL</name>
<keyword evidence="6 14" id="KW-0560">Oxidoreductase</keyword>
<dbReference type="EC" id="1.11.1.-" evidence="14"/>
<evidence type="ECO:0000256" key="3">
    <source>
        <dbReference type="ARBA" id="ARBA00022617"/>
    </source>
</evidence>
<evidence type="ECO:0000256" key="5">
    <source>
        <dbReference type="ARBA" id="ARBA00022729"/>
    </source>
</evidence>
<dbReference type="InterPro" id="IPR010255">
    <property type="entry name" value="Haem_peroxidase_sf"/>
</dbReference>
<feature type="disulfide bond" evidence="13">
    <location>
        <begin position="56"/>
        <end position="137"/>
    </location>
</feature>
<evidence type="ECO:0000256" key="14">
    <source>
        <dbReference type="RuleBase" id="RU363051"/>
    </source>
</evidence>
<feature type="active site" description="Proton acceptor" evidence="10">
    <location>
        <position position="69"/>
    </location>
</feature>
<dbReference type="EMBL" id="KV426033">
    <property type="protein sequence ID" value="KZV91196.1"/>
    <property type="molecule type" value="Genomic_DNA"/>
</dbReference>
<evidence type="ECO:0000256" key="11">
    <source>
        <dbReference type="PIRSR" id="PIRSR601621-2"/>
    </source>
</evidence>
<feature type="disulfide bond" evidence="13">
    <location>
        <begin position="37"/>
        <end position="323"/>
    </location>
</feature>
<dbReference type="SUPFAM" id="SSF48113">
    <property type="entry name" value="Heme-dependent peroxidases"/>
    <property type="match status" value="1"/>
</dbReference>
<dbReference type="STRING" id="1314781.A0A165GYQ7"/>
<comment type="cofactor">
    <cofactor evidence="11">
        <name>heme b</name>
        <dbReference type="ChEBI" id="CHEBI:60344"/>
    </cofactor>
    <text evidence="11">Binds 1 heme b (iron(II)-protoporphyrin IX) group per subunit.</text>
</comment>
<dbReference type="InterPro" id="IPR002016">
    <property type="entry name" value="Haem_peroxidase"/>
</dbReference>
<feature type="disulfide bond" evidence="13">
    <location>
        <begin position="26"/>
        <end position="38"/>
    </location>
</feature>
<evidence type="ECO:0000313" key="17">
    <source>
        <dbReference type="Proteomes" id="UP000077266"/>
    </source>
</evidence>
<dbReference type="PROSITE" id="PS50873">
    <property type="entry name" value="PEROXIDASE_4"/>
    <property type="match status" value="1"/>
</dbReference>
<keyword evidence="5 14" id="KW-0732">Signal</keyword>
<organism evidence="16 17">
    <name type="scientific">Exidia glandulosa HHB12029</name>
    <dbReference type="NCBI Taxonomy" id="1314781"/>
    <lineage>
        <taxon>Eukaryota</taxon>
        <taxon>Fungi</taxon>
        <taxon>Dikarya</taxon>
        <taxon>Basidiomycota</taxon>
        <taxon>Agaricomycotina</taxon>
        <taxon>Agaricomycetes</taxon>
        <taxon>Auriculariales</taxon>
        <taxon>Exidiaceae</taxon>
        <taxon>Exidia</taxon>
    </lineage>
</organism>
<proteinExistence type="inferred from homology"/>
<gene>
    <name evidence="16" type="ORF">EXIGLDRAFT_837315</name>
</gene>
<evidence type="ECO:0000256" key="12">
    <source>
        <dbReference type="PIRSR" id="PIRSR601621-3"/>
    </source>
</evidence>
<dbReference type="InterPro" id="IPR044831">
    <property type="entry name" value="Ccp1-like"/>
</dbReference>
<evidence type="ECO:0000256" key="1">
    <source>
        <dbReference type="ARBA" id="ARBA00006089"/>
    </source>
</evidence>
<feature type="chain" id="PRO_5007748399" description="Peroxidase" evidence="14">
    <location>
        <begin position="18"/>
        <end position="387"/>
    </location>
</feature>
<keyword evidence="17" id="KW-1185">Reference proteome</keyword>
<dbReference type="InterPro" id="IPR019793">
    <property type="entry name" value="Peroxidases_heam-ligand_BS"/>
</dbReference>
<dbReference type="PROSITE" id="PS00436">
    <property type="entry name" value="PEROXIDASE_2"/>
    <property type="match status" value="1"/>
</dbReference>
<evidence type="ECO:0000313" key="16">
    <source>
        <dbReference type="EMBL" id="KZV91196.1"/>
    </source>
</evidence>
<dbReference type="InterPro" id="IPR019794">
    <property type="entry name" value="Peroxidases_AS"/>
</dbReference>
<keyword evidence="11 14" id="KW-0106">Calcium</keyword>
<dbReference type="GO" id="GO:0046872">
    <property type="term" value="F:metal ion binding"/>
    <property type="evidence" value="ECO:0007669"/>
    <property type="project" value="UniProtKB-UniRule"/>
</dbReference>
<evidence type="ECO:0000256" key="8">
    <source>
        <dbReference type="ARBA" id="ARBA00023157"/>
    </source>
</evidence>
<dbReference type="PANTHER" id="PTHR31356:SF66">
    <property type="entry name" value="CATALASE-PEROXIDASE"/>
    <property type="match status" value="1"/>
</dbReference>
<dbReference type="PROSITE" id="PS00435">
    <property type="entry name" value="PEROXIDASE_1"/>
    <property type="match status" value="1"/>
</dbReference>
<sequence>MIAAPIIALALAGIAAASPTPAATTCADGTIVANSQCCFWANVRDRFKNEIFLNVCQENVHSLVRIAFHDAIGFSLNSEKGGGADGSMIQFGATELNFHANEGIDFIVDFLQPFADTVGITYGDAIQFGAAVGLSLCPGAPKIQAFVGRPNATRAAPDGTVPEPFDDPEKIFARMADAGFTPTELIHLLASHSIADQAGVDPEDSVLGAPFDSTPFSFDSQVFLETMLVGVLFPGSGPNQGMSSPAVLAVRRVTYYNVLSGEVSSPLPGEFRLQSDKRFTVHNQTACAWQENALSQATMASNFQTAFQKLSLLGFNKANLLDCSEVITTPPPATQKQAFFPPGKRHVDIEQGCATKAFPTTLSTAAGTPTPIPAVQVQDIPFGRRKK</sequence>
<comment type="similarity">
    <text evidence="1 14">Belongs to the peroxidase family. Ligninase subfamily.</text>
</comment>
<dbReference type="GO" id="GO:0020037">
    <property type="term" value="F:heme binding"/>
    <property type="evidence" value="ECO:0007669"/>
    <property type="project" value="UniProtKB-UniRule"/>
</dbReference>
<evidence type="ECO:0000256" key="4">
    <source>
        <dbReference type="ARBA" id="ARBA00022723"/>
    </source>
</evidence>
<keyword evidence="9" id="KW-0325">Glycoprotein</keyword>
<feature type="binding site" evidence="11">
    <location>
        <position position="85"/>
    </location>
    <ligand>
        <name>Ca(2+)</name>
        <dbReference type="ChEBI" id="CHEBI:29108"/>
        <label>1</label>
    </ligand>
</feature>
<evidence type="ECO:0000256" key="2">
    <source>
        <dbReference type="ARBA" id="ARBA00022559"/>
    </source>
</evidence>
<dbReference type="GO" id="GO:0042744">
    <property type="term" value="P:hydrogen peroxide catabolic process"/>
    <property type="evidence" value="ECO:0007669"/>
    <property type="project" value="TreeGrafter"/>
</dbReference>
<dbReference type="AlphaFoldDB" id="A0A165GYQ7"/>
<keyword evidence="7 11" id="KW-0408">Iron</keyword>
<dbReference type="Gene3D" id="1.10.420.10">
    <property type="entry name" value="Peroxidase, domain 2"/>
    <property type="match status" value="1"/>
</dbReference>
<keyword evidence="4 11" id="KW-0479">Metal-binding</keyword>
<evidence type="ECO:0000256" key="10">
    <source>
        <dbReference type="PIRSR" id="PIRSR601621-1"/>
    </source>
</evidence>
<keyword evidence="3 11" id="KW-0349">Heme</keyword>
<dbReference type="Gene3D" id="1.10.520.10">
    <property type="match status" value="1"/>
</dbReference>
<keyword evidence="2 14" id="KW-0575">Peroxidase</keyword>
<dbReference type="PANTHER" id="PTHR31356">
    <property type="entry name" value="THYLAKOID LUMENAL 29 KDA PROTEIN, CHLOROPLASTIC-RELATED"/>
    <property type="match status" value="1"/>
</dbReference>
<dbReference type="InterPro" id="IPR001621">
    <property type="entry name" value="Ligninase"/>
</dbReference>
<dbReference type="Proteomes" id="UP000077266">
    <property type="component" value="Unassembled WGS sequence"/>
</dbReference>
<evidence type="ECO:0000256" key="6">
    <source>
        <dbReference type="ARBA" id="ARBA00023002"/>
    </source>
</evidence>
<dbReference type="Pfam" id="PF11895">
    <property type="entry name" value="Peroxidase_ext"/>
    <property type="match status" value="1"/>
</dbReference>
<dbReference type="PRINTS" id="PR00462">
    <property type="entry name" value="LIGNINASE"/>
</dbReference>
<feature type="signal peptide" evidence="14">
    <location>
        <begin position="1"/>
        <end position="17"/>
    </location>
</feature>
<feature type="binding site" evidence="11">
    <location>
        <position position="193"/>
    </location>
    <ligand>
        <name>Ca(2+)</name>
        <dbReference type="ChEBI" id="CHEBI:29108"/>
        <label>2</label>
    </ligand>
</feature>
<feature type="binding site" evidence="11">
    <location>
        <position position="212"/>
    </location>
    <ligand>
        <name>Ca(2+)</name>
        <dbReference type="ChEBI" id="CHEBI:29108"/>
        <label>2</label>
    </ligand>
</feature>
<dbReference type="GO" id="GO:0004601">
    <property type="term" value="F:peroxidase activity"/>
    <property type="evidence" value="ECO:0007669"/>
    <property type="project" value="UniProtKB-KW"/>
</dbReference>
<feature type="binding site" evidence="11">
    <location>
        <position position="70"/>
    </location>
    <ligand>
        <name>Ca(2+)</name>
        <dbReference type="ChEBI" id="CHEBI:29108"/>
        <label>1</label>
    </ligand>
</feature>
<feature type="binding site" evidence="11">
    <location>
        <position position="87"/>
    </location>
    <ligand>
        <name>Ca(2+)</name>
        <dbReference type="ChEBI" id="CHEBI:29108"/>
        <label>1</label>
    </ligand>
</feature>
<protein>
    <recommendedName>
        <fullName evidence="14">Peroxidase</fullName>
        <ecNumber evidence="14">1.11.1.-</ecNumber>
    </recommendedName>
</protein>
<dbReference type="OrthoDB" id="2113341at2759"/>
<evidence type="ECO:0000256" key="9">
    <source>
        <dbReference type="ARBA" id="ARBA00023180"/>
    </source>
</evidence>
<feature type="domain" description="Plant heme peroxidase family profile" evidence="15">
    <location>
        <begin position="62"/>
        <end position="357"/>
    </location>
</feature>
<accession>A0A165GYQ7</accession>
<dbReference type="InParanoid" id="A0A165GYQ7"/>
<dbReference type="PRINTS" id="PR00458">
    <property type="entry name" value="PEROXIDASE"/>
</dbReference>
<feature type="binding site" evidence="11">
    <location>
        <position position="83"/>
    </location>
    <ligand>
        <name>Ca(2+)</name>
        <dbReference type="ChEBI" id="CHEBI:29108"/>
        <label>1</label>
    </ligand>
</feature>
<feature type="site" description="Transition state stabilizer" evidence="12">
    <location>
        <position position="65"/>
    </location>
</feature>
<feature type="disulfide bond" evidence="13">
    <location>
        <begin position="287"/>
        <end position="353"/>
    </location>
</feature>
<dbReference type="GO" id="GO:0000302">
    <property type="term" value="P:response to reactive oxygen species"/>
    <property type="evidence" value="ECO:0007669"/>
    <property type="project" value="TreeGrafter"/>
</dbReference>
<evidence type="ECO:0000256" key="13">
    <source>
        <dbReference type="PIRSR" id="PIRSR601621-4"/>
    </source>
</evidence>
<dbReference type="GO" id="GO:0034599">
    <property type="term" value="P:cellular response to oxidative stress"/>
    <property type="evidence" value="ECO:0007669"/>
    <property type="project" value="InterPro"/>
</dbReference>
<feature type="binding site" description="axial binding residue" evidence="11">
    <location>
        <position position="192"/>
    </location>
    <ligand>
        <name>heme b</name>
        <dbReference type="ChEBI" id="CHEBI:60344"/>
    </ligand>
    <ligandPart>
        <name>Fe</name>
        <dbReference type="ChEBI" id="CHEBI:18248"/>
    </ligandPart>
</feature>
<keyword evidence="8 13" id="KW-1015">Disulfide bond</keyword>
<evidence type="ECO:0000256" key="7">
    <source>
        <dbReference type="ARBA" id="ARBA00023004"/>
    </source>
</evidence>
<evidence type="ECO:0000259" key="15">
    <source>
        <dbReference type="PROSITE" id="PS50873"/>
    </source>
</evidence>
<dbReference type="Pfam" id="PF00141">
    <property type="entry name" value="peroxidase"/>
    <property type="match status" value="1"/>
</dbReference>
<reference evidence="16 17" key="1">
    <citation type="journal article" date="2016" name="Mol. Biol. Evol.">
        <title>Comparative Genomics of Early-Diverging Mushroom-Forming Fungi Provides Insights into the Origins of Lignocellulose Decay Capabilities.</title>
        <authorList>
            <person name="Nagy L.G."/>
            <person name="Riley R."/>
            <person name="Tritt A."/>
            <person name="Adam C."/>
            <person name="Daum C."/>
            <person name="Floudas D."/>
            <person name="Sun H."/>
            <person name="Yadav J.S."/>
            <person name="Pangilinan J."/>
            <person name="Larsson K.H."/>
            <person name="Matsuura K."/>
            <person name="Barry K."/>
            <person name="Labutti K."/>
            <person name="Kuo R."/>
            <person name="Ohm R.A."/>
            <person name="Bhattacharya S.S."/>
            <person name="Shirouzu T."/>
            <person name="Yoshinaga Y."/>
            <person name="Martin F.M."/>
            <person name="Grigoriev I.V."/>
            <person name="Hibbett D.S."/>
        </authorList>
    </citation>
    <scope>NUCLEOTIDE SEQUENCE [LARGE SCALE GENOMIC DNA]</scope>
    <source>
        <strain evidence="16 17">HHB12029</strain>
    </source>
</reference>
<dbReference type="InterPro" id="IPR024589">
    <property type="entry name" value="Ligninase_C"/>
</dbReference>
<feature type="binding site" evidence="11">
    <location>
        <position position="219"/>
    </location>
    <ligand>
        <name>Ca(2+)</name>
        <dbReference type="ChEBI" id="CHEBI:29108"/>
        <label>2</label>
    </ligand>
</feature>